<name>A0A0F9XX06_9ZZZZ</name>
<dbReference type="AlphaFoldDB" id="A0A0F9XX06"/>
<dbReference type="PANTHER" id="PTHR31862:SF1">
    <property type="entry name" value="UPF0261 DOMAIN PROTEIN (AFU_ORTHOLOGUE AFUA_1G10120)"/>
    <property type="match status" value="1"/>
</dbReference>
<dbReference type="NCBIfam" id="NF002674">
    <property type="entry name" value="PRK02399.1-2"/>
    <property type="match status" value="1"/>
</dbReference>
<reference evidence="3" key="1">
    <citation type="journal article" date="2015" name="Nature">
        <title>Complex archaea that bridge the gap between prokaryotes and eukaryotes.</title>
        <authorList>
            <person name="Spang A."/>
            <person name="Saw J.H."/>
            <person name="Jorgensen S.L."/>
            <person name="Zaremba-Niedzwiedzka K."/>
            <person name="Martijn J."/>
            <person name="Lind A.E."/>
            <person name="van Eijk R."/>
            <person name="Schleper C."/>
            <person name="Guy L."/>
            <person name="Ettema T.J."/>
        </authorList>
    </citation>
    <scope>NUCLEOTIDE SEQUENCE</scope>
</reference>
<evidence type="ECO:0000259" key="2">
    <source>
        <dbReference type="Pfam" id="PF23189"/>
    </source>
</evidence>
<dbReference type="CDD" id="cd15488">
    <property type="entry name" value="Tm-1-like"/>
    <property type="match status" value="1"/>
</dbReference>
<dbReference type="PIRSF" id="PIRSF033271">
    <property type="entry name" value="UCP033271"/>
    <property type="match status" value="1"/>
</dbReference>
<dbReference type="InterPro" id="IPR008322">
    <property type="entry name" value="UPF0261"/>
</dbReference>
<dbReference type="Pfam" id="PF23189">
    <property type="entry name" value="UPF0261_C"/>
    <property type="match status" value="1"/>
</dbReference>
<dbReference type="Pfam" id="PF06792">
    <property type="entry name" value="UPF0261"/>
    <property type="match status" value="1"/>
</dbReference>
<gene>
    <name evidence="3" type="ORF">LCGC14_0161780</name>
</gene>
<dbReference type="Gene3D" id="3.40.50.12030">
    <property type="entry name" value="Uncharacterised protein family UPF0261, NC domain"/>
    <property type="match status" value="1"/>
</dbReference>
<dbReference type="InterPro" id="IPR051353">
    <property type="entry name" value="Tobamovirus_resist_UPF0261"/>
</dbReference>
<evidence type="ECO:0000259" key="1">
    <source>
        <dbReference type="Pfam" id="PF06792"/>
    </source>
</evidence>
<dbReference type="EMBL" id="LAZR01000061">
    <property type="protein sequence ID" value="KKN96928.1"/>
    <property type="molecule type" value="Genomic_DNA"/>
</dbReference>
<comment type="caution">
    <text evidence="3">The sequence shown here is derived from an EMBL/GenBank/DDBJ whole genome shotgun (WGS) entry which is preliminary data.</text>
</comment>
<organism evidence="3">
    <name type="scientific">marine sediment metagenome</name>
    <dbReference type="NCBI Taxonomy" id="412755"/>
    <lineage>
        <taxon>unclassified sequences</taxon>
        <taxon>metagenomes</taxon>
        <taxon>ecological metagenomes</taxon>
    </lineage>
</organism>
<dbReference type="InterPro" id="IPR056778">
    <property type="entry name" value="UPF0261_C"/>
</dbReference>
<sequence length="401" mass="41708">MSKTIALLGALDTKGAEYGFVKDCIESRGHKTLLIDVGVLGKPAIKPDVTRAEVAKAGGADINKLVADKDRGRAVAAMSEGAAALLPKLYAEGKFDGVLAMGGTGGTSVACGAMRALPLGVPKVMVSTTAGGDVSGYVGVKDIVMVPSIVDVAGVNQISREVFAKAAGAICGMVEAEVPPAEDKPLIVASMFGNTTPCVGKATEILEAAGYEVLVFHCTGTGGKTMESLIDAGLIKGVLDITTTEWADELVGGVFSAGPTRLEAAAKAGIPAIVTPACLDMVNFNAPDTVPAKFKGRTFYQHNPNVTLMRTSVDECTQLGAILAEKINLSTAPVTVLLPTKGISMIDLEGKDFYLPEANQALFDALKKNLRDDIPVIEMDCDVNDDAFATRCAETLLENMK</sequence>
<proteinExistence type="predicted"/>
<dbReference type="Gene3D" id="3.40.50.12020">
    <property type="entry name" value="Uncharacterised protein family UPF0261, NN domain"/>
    <property type="match status" value="1"/>
</dbReference>
<dbReference type="PANTHER" id="PTHR31862">
    <property type="entry name" value="UPF0261 DOMAIN PROTEIN (AFU_ORTHOLOGUE AFUA_1G10120)"/>
    <property type="match status" value="1"/>
</dbReference>
<feature type="domain" description="UPF0261" evidence="1">
    <location>
        <begin position="3"/>
        <end position="177"/>
    </location>
</feature>
<accession>A0A0F9XX06</accession>
<protein>
    <submittedName>
        <fullName evidence="3">Uncharacterized protein</fullName>
    </submittedName>
</protein>
<feature type="domain" description="UPF0261" evidence="2">
    <location>
        <begin position="184"/>
        <end position="399"/>
    </location>
</feature>
<evidence type="ECO:0000313" key="3">
    <source>
        <dbReference type="EMBL" id="KKN96928.1"/>
    </source>
</evidence>
<dbReference type="InterPro" id="IPR044122">
    <property type="entry name" value="UPF0261_N"/>
</dbReference>